<comment type="caution">
    <text evidence="2">The sequence shown here is derived from an EMBL/GenBank/DDBJ whole genome shotgun (WGS) entry which is preliminary data.</text>
</comment>
<dbReference type="Pfam" id="PF00075">
    <property type="entry name" value="RNase_H"/>
    <property type="match status" value="1"/>
</dbReference>
<evidence type="ECO:0000313" key="2">
    <source>
        <dbReference type="EMBL" id="ORC16060.1"/>
    </source>
</evidence>
<evidence type="ECO:0000313" key="3">
    <source>
        <dbReference type="Proteomes" id="UP000192359"/>
    </source>
</evidence>
<dbReference type="EMBL" id="LXWF01000041">
    <property type="protein sequence ID" value="ORC16060.1"/>
    <property type="molecule type" value="Genomic_DNA"/>
</dbReference>
<keyword evidence="3" id="KW-1185">Reference proteome</keyword>
<proteinExistence type="predicted"/>
<dbReference type="Gene3D" id="3.30.420.10">
    <property type="entry name" value="Ribonuclease H-like superfamily/Ribonuclease H"/>
    <property type="match status" value="1"/>
</dbReference>
<dbReference type="GO" id="GO:0003676">
    <property type="term" value="F:nucleic acid binding"/>
    <property type="evidence" value="ECO:0007669"/>
    <property type="project" value="InterPro"/>
</dbReference>
<dbReference type="Proteomes" id="UP000192359">
    <property type="component" value="Unassembled WGS sequence"/>
</dbReference>
<dbReference type="InterPro" id="IPR002156">
    <property type="entry name" value="RNaseH_domain"/>
</dbReference>
<dbReference type="RefSeq" id="WP_083092616.1">
    <property type="nucleotide sequence ID" value="NZ_LXWF01000041.1"/>
</dbReference>
<feature type="domain" description="RNase H type-1" evidence="1">
    <location>
        <begin position="203"/>
        <end position="340"/>
    </location>
</feature>
<evidence type="ECO:0000259" key="1">
    <source>
        <dbReference type="Pfam" id="PF00075"/>
    </source>
</evidence>
<sequence length="401" mass="45222">MNNVEITPAQIKRTELTWEPPDYTSSYPAGFTGQGVAVIVVVMDQVHAAGNCHVGLTSFAFISRENGDREVIDSEPIAESLTHSLMDSCDAVHTDMLGRAILAAMDVIPDAYKTNLITVAADKHYLKLLFRKFVAFRDFMEYRSIDKVMNPYESHSLGEIHVKLIGSPAGELMPHFFDEASRLAHHEYERNTAQLPVEKLVQYSVFTDCSFRATNNRRYLKGGRMGIGGVSEDGFFFHSHYDATNIMTGELSAMLAAFNIFYHGGRQLIIHTDSLGALTFVLRLAHNRWVYNTWSSEGVQNPQVLREMERLTEAIRERRVLVKHIPGHTGHGLQESSDSVSKMHRHFPGQIVDKGHVSEFNQRCEAIITALSGCEKALRLPCADWIQIRPSVVHARNRLWK</sequence>
<dbReference type="GO" id="GO:0004523">
    <property type="term" value="F:RNA-DNA hybrid ribonuclease activity"/>
    <property type="evidence" value="ECO:0007669"/>
    <property type="project" value="InterPro"/>
</dbReference>
<dbReference type="InterPro" id="IPR036397">
    <property type="entry name" value="RNaseH_sf"/>
</dbReference>
<gene>
    <name evidence="2" type="ORF">A7979_05490</name>
</gene>
<accession>A0A1Y1RN82</accession>
<dbReference type="InterPro" id="IPR012337">
    <property type="entry name" value="RNaseH-like_sf"/>
</dbReference>
<reference evidence="2 3" key="1">
    <citation type="submission" date="2016-05" db="EMBL/GenBank/DDBJ databases">
        <title>Draft genome sequence of a porcine commensal Rothia nasimurium.</title>
        <authorList>
            <person name="Gaiser R.A."/>
            <person name="Van Baarlen P."/>
            <person name="Wells J.M."/>
        </authorList>
    </citation>
    <scope>NUCLEOTIDE SEQUENCE [LARGE SCALE GENOMIC DNA]</scope>
    <source>
        <strain evidence="2 3">PT-32</strain>
    </source>
</reference>
<protein>
    <submittedName>
        <fullName evidence="2">Ribonuclease HI</fullName>
    </submittedName>
</protein>
<dbReference type="AlphaFoldDB" id="A0A1Y1RN82"/>
<name>A0A1Y1RN82_9MICC</name>
<organism evidence="2 3">
    <name type="scientific">Rothia nasimurium</name>
    <dbReference type="NCBI Taxonomy" id="85336"/>
    <lineage>
        <taxon>Bacteria</taxon>
        <taxon>Bacillati</taxon>
        <taxon>Actinomycetota</taxon>
        <taxon>Actinomycetes</taxon>
        <taxon>Micrococcales</taxon>
        <taxon>Micrococcaceae</taxon>
        <taxon>Rothia</taxon>
    </lineage>
</organism>
<dbReference type="SUPFAM" id="SSF53098">
    <property type="entry name" value="Ribonuclease H-like"/>
    <property type="match status" value="1"/>
</dbReference>